<dbReference type="RefSeq" id="WP_133612763.1">
    <property type="nucleotide sequence ID" value="NZ_SNYW01000007.1"/>
</dbReference>
<feature type="domain" description="Phytochrome chromophore attachment site" evidence="5">
    <location>
        <begin position="146"/>
        <end position="304"/>
    </location>
</feature>
<dbReference type="Pfam" id="PF08446">
    <property type="entry name" value="PAS_2"/>
    <property type="match status" value="1"/>
</dbReference>
<dbReference type="InterPro" id="IPR000700">
    <property type="entry name" value="PAS-assoc_C"/>
</dbReference>
<dbReference type="PANTHER" id="PTHR43065">
    <property type="entry name" value="SENSOR HISTIDINE KINASE"/>
    <property type="match status" value="1"/>
</dbReference>
<keyword evidence="4" id="KW-0675">Receptor</keyword>
<dbReference type="GO" id="GO:0006355">
    <property type="term" value="P:regulation of DNA-templated transcription"/>
    <property type="evidence" value="ECO:0007669"/>
    <property type="project" value="InterPro"/>
</dbReference>
<sequence>MVASTLLNPAFGQANLSNCEREQIHLAGSIQPHGALLLVREPDLEIVQVSANAAEFLGLAESLLGLQLSQIKGDLASRIRTHLGVTLQTIATAVRCRIGEPAVEFDALLHRPVGGGVIIELERAGPKVDVTHQIEGALRAILSAATLQSLAEEAAEIFRAYTGYDRVMVYRFDEVGHGEVFSERRRPDLEAFLGNRYPASDIPQIARRLYERNRVRLIGDINYAPVPLTPRHSPMTGQDLDMSYCFLRSMSPIHVQYLKNMGVAATLVASLVVGGRLWGLISCHHYSPRLIHYEARGVCEVLAEAISTRIAALEGFVQAQATLSVRRIEQRLVKAIADDGDWQGALFDQPQSLLEPLGASGAALLFEGQVRAAGDVPGTSHLREMGRWLDQQPRAGVFATASLGAENPEFEEIQAVASGLLAVPLSNSPGEYLLWFRPEQVRTVTWGGNPFKPMVVGDDPADLSPRRSFAQWHQLVEGTSEPWSQSDYSVGRQVGEILSDVVLQFRSVRTLIVQEQLAQVSQQVRQSEHPVIVADGAGRILVANEAFDRLLQSAHPHFDTIEDLAPYFAEPSKVRQDLRELLTQRRSWRTELLLNARGGQPRALMVRADPVFAAADRVLGFVFLFADLTERKAAEAARRRFQQETIERHRNMSQPLDTRVDLIYRNLMSSLVGNAQIAALEITDGLDLDRVPEMLDSVQSSVARSAELLEHLLWYTSRGGSGD</sequence>
<dbReference type="InterPro" id="IPR013515">
    <property type="entry name" value="Phytochrome_cen-reg"/>
</dbReference>
<dbReference type="Proteomes" id="UP000295783">
    <property type="component" value="Unassembled WGS sequence"/>
</dbReference>
<dbReference type="Pfam" id="PF00360">
    <property type="entry name" value="PHY"/>
    <property type="match status" value="1"/>
</dbReference>
<keyword evidence="8" id="KW-1185">Reference proteome</keyword>
<dbReference type="Gene3D" id="3.30.450.270">
    <property type="match status" value="1"/>
</dbReference>
<dbReference type="InterPro" id="IPR043150">
    <property type="entry name" value="Phytochrome_PHY_sf"/>
</dbReference>
<proteinExistence type="predicted"/>
<evidence type="ECO:0000313" key="8">
    <source>
        <dbReference type="Proteomes" id="UP000295783"/>
    </source>
</evidence>
<evidence type="ECO:0000256" key="3">
    <source>
        <dbReference type="ARBA" id="ARBA00022991"/>
    </source>
</evidence>
<comment type="caution">
    <text evidence="7">The sequence shown here is derived from an EMBL/GenBank/DDBJ whole genome shotgun (WGS) entry which is preliminary data.</text>
</comment>
<protein>
    <submittedName>
        <fullName evidence="7">PAS domain-containing protein</fullName>
    </submittedName>
</protein>
<dbReference type="InterPro" id="IPR013656">
    <property type="entry name" value="PAS_4"/>
</dbReference>
<dbReference type="InterPro" id="IPR016132">
    <property type="entry name" value="Phyto_chromo_attachment"/>
</dbReference>
<dbReference type="Pfam" id="PF08448">
    <property type="entry name" value="PAS_4"/>
    <property type="match status" value="1"/>
</dbReference>
<dbReference type="EMBL" id="SNYW01000007">
    <property type="protein sequence ID" value="TDQ82965.1"/>
    <property type="molecule type" value="Genomic_DNA"/>
</dbReference>
<dbReference type="InterPro" id="IPR000014">
    <property type="entry name" value="PAS"/>
</dbReference>
<evidence type="ECO:0000259" key="6">
    <source>
        <dbReference type="PROSITE" id="PS50113"/>
    </source>
</evidence>
<accession>A0A4R6WPE5</accession>
<evidence type="ECO:0000256" key="2">
    <source>
        <dbReference type="ARBA" id="ARBA00022606"/>
    </source>
</evidence>
<organism evidence="7 8">
    <name type="scientific">Dongia mobilis</name>
    <dbReference type="NCBI Taxonomy" id="578943"/>
    <lineage>
        <taxon>Bacteria</taxon>
        <taxon>Pseudomonadati</taxon>
        <taxon>Pseudomonadota</taxon>
        <taxon>Alphaproteobacteria</taxon>
        <taxon>Rhodospirillales</taxon>
        <taxon>Dongiaceae</taxon>
        <taxon>Dongia</taxon>
    </lineage>
</organism>
<evidence type="ECO:0000313" key="7">
    <source>
        <dbReference type="EMBL" id="TDQ82965.1"/>
    </source>
</evidence>
<dbReference type="InterPro" id="IPR003018">
    <property type="entry name" value="GAF"/>
</dbReference>
<dbReference type="PROSITE" id="PS50046">
    <property type="entry name" value="PHYTOCHROME_2"/>
    <property type="match status" value="1"/>
</dbReference>
<dbReference type="SUPFAM" id="SSF55785">
    <property type="entry name" value="PYP-like sensor domain (PAS domain)"/>
    <property type="match status" value="2"/>
</dbReference>
<dbReference type="PROSITE" id="PS50113">
    <property type="entry name" value="PAC"/>
    <property type="match status" value="1"/>
</dbReference>
<dbReference type="GO" id="GO:0009881">
    <property type="term" value="F:photoreceptor activity"/>
    <property type="evidence" value="ECO:0007669"/>
    <property type="project" value="UniProtKB-KW"/>
</dbReference>
<keyword evidence="3" id="KW-0157">Chromophore</keyword>
<dbReference type="Pfam" id="PF01590">
    <property type="entry name" value="GAF"/>
    <property type="match status" value="1"/>
</dbReference>
<dbReference type="Gene3D" id="3.30.450.40">
    <property type="match status" value="1"/>
</dbReference>
<keyword evidence="1" id="KW-0600">Photoreceptor protein</keyword>
<dbReference type="SUPFAM" id="SSF55781">
    <property type="entry name" value="GAF domain-like"/>
    <property type="match status" value="2"/>
</dbReference>
<dbReference type="OrthoDB" id="9760752at2"/>
<dbReference type="PRINTS" id="PR01033">
    <property type="entry name" value="PHYTOCHROME"/>
</dbReference>
<dbReference type="InterPro" id="IPR035965">
    <property type="entry name" value="PAS-like_dom_sf"/>
</dbReference>
<feature type="domain" description="PAC" evidence="6">
    <location>
        <begin position="588"/>
        <end position="640"/>
    </location>
</feature>
<dbReference type="InterPro" id="IPR013654">
    <property type="entry name" value="PAS_2"/>
</dbReference>
<dbReference type="SMART" id="SM00065">
    <property type="entry name" value="GAF"/>
    <property type="match status" value="1"/>
</dbReference>
<gene>
    <name evidence="7" type="ORF">A8950_1247</name>
</gene>
<evidence type="ECO:0000256" key="4">
    <source>
        <dbReference type="ARBA" id="ARBA00023170"/>
    </source>
</evidence>
<evidence type="ECO:0000256" key="1">
    <source>
        <dbReference type="ARBA" id="ARBA00022543"/>
    </source>
</evidence>
<dbReference type="InterPro" id="IPR001294">
    <property type="entry name" value="Phytochrome"/>
</dbReference>
<keyword evidence="2" id="KW-0716">Sensory transduction</keyword>
<dbReference type="AlphaFoldDB" id="A0A4R6WPE5"/>
<evidence type="ECO:0000259" key="5">
    <source>
        <dbReference type="PROSITE" id="PS50046"/>
    </source>
</evidence>
<dbReference type="CDD" id="cd00130">
    <property type="entry name" value="PAS"/>
    <property type="match status" value="1"/>
</dbReference>
<name>A0A4R6WPE5_9PROT</name>
<dbReference type="Gene3D" id="3.30.450.20">
    <property type="entry name" value="PAS domain"/>
    <property type="match status" value="2"/>
</dbReference>
<dbReference type="GO" id="GO:0009584">
    <property type="term" value="P:detection of visible light"/>
    <property type="evidence" value="ECO:0007669"/>
    <property type="project" value="InterPro"/>
</dbReference>
<dbReference type="InterPro" id="IPR029016">
    <property type="entry name" value="GAF-like_dom_sf"/>
</dbReference>
<reference evidence="7 8" key="1">
    <citation type="submission" date="2019-03" db="EMBL/GenBank/DDBJ databases">
        <title>Genomic Encyclopedia of Type Strains, Phase III (KMG-III): the genomes of soil and plant-associated and newly described type strains.</title>
        <authorList>
            <person name="Whitman W."/>
        </authorList>
    </citation>
    <scope>NUCLEOTIDE SEQUENCE [LARGE SCALE GENOMIC DNA]</scope>
    <source>
        <strain evidence="7 8">CGMCC 1.7660</strain>
    </source>
</reference>
<dbReference type="PANTHER" id="PTHR43065:SF42">
    <property type="entry name" value="TWO-COMPONENT SENSOR PPRA"/>
    <property type="match status" value="1"/>
</dbReference>